<organism evidence="1 2">
    <name type="scientific">Simiduia aestuariiviva</name>
    <dbReference type="NCBI Taxonomy" id="1510459"/>
    <lineage>
        <taxon>Bacteria</taxon>
        <taxon>Pseudomonadati</taxon>
        <taxon>Pseudomonadota</taxon>
        <taxon>Gammaproteobacteria</taxon>
        <taxon>Cellvibrionales</taxon>
        <taxon>Cellvibrionaceae</taxon>
        <taxon>Simiduia</taxon>
    </lineage>
</organism>
<dbReference type="EMBL" id="JACHXZ010000001">
    <property type="protein sequence ID" value="MBB3167449.1"/>
    <property type="molecule type" value="Genomic_DNA"/>
</dbReference>
<evidence type="ECO:0000313" key="2">
    <source>
        <dbReference type="Proteomes" id="UP000559987"/>
    </source>
</evidence>
<dbReference type="Proteomes" id="UP000559987">
    <property type="component" value="Unassembled WGS sequence"/>
</dbReference>
<name>A0A839ULK6_9GAMM</name>
<protein>
    <submittedName>
        <fullName evidence="1">Polar amino acid transport system substrate-binding protein</fullName>
    </submittedName>
</protein>
<keyword evidence="2" id="KW-1185">Reference proteome</keyword>
<evidence type="ECO:0000313" key="1">
    <source>
        <dbReference type="EMBL" id="MBB3167449.1"/>
    </source>
</evidence>
<dbReference type="SUPFAM" id="SSF53850">
    <property type="entry name" value="Periplasmic binding protein-like II"/>
    <property type="match status" value="1"/>
</dbReference>
<sequence length="212" mass="23449">MTPDSKLIGHLHALYTQAFSQLGYNFVLRDRPGRRSLSDANEGITDGECARLGKLNDNPSYQNLVRVDALLVHFKLSAYSFRDDLPPITADNILNLKLRIGYPRGHAAQEALLAKLPSRYLSQFSEITHGIRMLTANRLDIMVVPEALLNAALDEIGSPAPHKVGVLAAYGAYPYLNSKHRHLAPPLAEVIKEILSDPHHPLHSFSESTQAN</sequence>
<reference evidence="1 2" key="1">
    <citation type="submission" date="2020-08" db="EMBL/GenBank/DDBJ databases">
        <title>Genomic Encyclopedia of Type Strains, Phase III (KMG-III): the genomes of soil and plant-associated and newly described type strains.</title>
        <authorList>
            <person name="Whitman W."/>
        </authorList>
    </citation>
    <scope>NUCLEOTIDE SEQUENCE [LARGE SCALE GENOMIC DNA]</scope>
    <source>
        <strain evidence="1 2">CECT 8571</strain>
    </source>
</reference>
<dbReference type="AlphaFoldDB" id="A0A839ULK6"/>
<comment type="caution">
    <text evidence="1">The sequence shown here is derived from an EMBL/GenBank/DDBJ whole genome shotgun (WGS) entry which is preliminary data.</text>
</comment>
<accession>A0A839ULK6</accession>
<proteinExistence type="predicted"/>
<gene>
    <name evidence="1" type="ORF">FHS30_000625</name>
</gene>